<evidence type="ECO:0008006" key="3">
    <source>
        <dbReference type="Google" id="ProtNLM"/>
    </source>
</evidence>
<evidence type="ECO:0000313" key="1">
    <source>
        <dbReference type="EMBL" id="MDT7830637.1"/>
    </source>
</evidence>
<dbReference type="EMBL" id="JAVTTP010000002">
    <property type="protein sequence ID" value="MDT7830637.1"/>
    <property type="molecule type" value="Genomic_DNA"/>
</dbReference>
<dbReference type="RefSeq" id="WP_314017109.1">
    <property type="nucleotide sequence ID" value="NZ_JAVTTP010000002.1"/>
</dbReference>
<proteinExistence type="predicted"/>
<gene>
    <name evidence="1" type="ORF">RQM65_18350</name>
</gene>
<comment type="caution">
    <text evidence="1">The sequence shown here is derived from an EMBL/GenBank/DDBJ whole genome shotgun (WGS) entry which is preliminary data.</text>
</comment>
<reference evidence="1 2" key="1">
    <citation type="submission" date="2023-09" db="EMBL/GenBank/DDBJ databases">
        <title>Novel taxa isolated from Blanes Bay.</title>
        <authorList>
            <person name="Rey-Velasco X."/>
            <person name="Lucena T."/>
        </authorList>
    </citation>
    <scope>NUCLEOTIDE SEQUENCE [LARGE SCALE GENOMIC DNA]</scope>
    <source>
        <strain evidence="1 2">S334</strain>
    </source>
</reference>
<name>A0ABU3LC45_9FLAO</name>
<dbReference type="Proteomes" id="UP001250656">
    <property type="component" value="Unassembled WGS sequence"/>
</dbReference>
<keyword evidence="2" id="KW-1185">Reference proteome</keyword>
<accession>A0ABU3LC45</accession>
<evidence type="ECO:0000313" key="2">
    <source>
        <dbReference type="Proteomes" id="UP001250656"/>
    </source>
</evidence>
<organism evidence="1 2">
    <name type="scientific">Pricia mediterranea</name>
    <dbReference type="NCBI Taxonomy" id="3076079"/>
    <lineage>
        <taxon>Bacteria</taxon>
        <taxon>Pseudomonadati</taxon>
        <taxon>Bacteroidota</taxon>
        <taxon>Flavobacteriia</taxon>
        <taxon>Flavobacteriales</taxon>
        <taxon>Flavobacteriaceae</taxon>
        <taxon>Pricia</taxon>
    </lineage>
</organism>
<sequence length="621" mass="71389">MDTLTKEEIKDRLIRRAAQDWGVDEMEIESSFDPIASLLFDACAHEFERLSNAIKSSRTQVTERLVDLLTPEISVTAKPAHAVMHALPLDAHVVINEHSQFYHRKRTPIFTNMDKNGFEDIYFCPAGEFKLNNCDLSYIASPAKVLQYGNQQNLPFLAEKDFSGTPENNCIYLAIRPGKGVKNIDQLLCYFDLLNFSHKQVLAHHIGIAHWSLNGETLQIKKGYNDKGNNSDDISKYVNKSISTKMHFYENYVKKFYDQHFYTIESPLEVNKNVKKYPEAFTEFLTDKQLKEFEEPLLWIKIEFYTPVPPAMLEHLHCHINCFPVLNKKSLSSNKRLQPFFNILPLETGEDYFFDIQSIVGDSGTTYFQRSGNRKDDGQTQAYLRFGGVAKFDERDSSELLNYTLDLLKEDCVAFTALGDSKIENNLKELKKIMSRIGQQVELNQNIKHRMPYLIITGNRLENNRDGHVFVDFWTTAGKKANKINPYVKMNADRGMAFQPDSLTLITGSIGGENEPSPSEKIYAYRENVLSRGRIVTRQDIVHYCFGIYRDSITNVTVDQGVVVSQELGVGYTPTTDIHLLRNPNSEYRVEDWDHLKKELLIGLRERSANVLPFRVFYSED</sequence>
<protein>
    <recommendedName>
        <fullName evidence="3">Type VI secretion system baseplate subunit TssF</fullName>
    </recommendedName>
</protein>